<organism evidence="5 6">
    <name type="scientific">Arcobacter roscoffensis</name>
    <dbReference type="NCBI Taxonomy" id="2961520"/>
    <lineage>
        <taxon>Bacteria</taxon>
        <taxon>Pseudomonadati</taxon>
        <taxon>Campylobacterota</taxon>
        <taxon>Epsilonproteobacteria</taxon>
        <taxon>Campylobacterales</taxon>
        <taxon>Arcobacteraceae</taxon>
        <taxon>Arcobacter</taxon>
    </lineage>
</organism>
<accession>A0ABY5E6L1</accession>
<keyword evidence="1" id="KW-0677">Repeat</keyword>
<dbReference type="InterPro" id="IPR036770">
    <property type="entry name" value="Ankyrin_rpt-contain_sf"/>
</dbReference>
<feature type="transmembrane region" description="Helical" evidence="4">
    <location>
        <begin position="563"/>
        <end position="587"/>
    </location>
</feature>
<evidence type="ECO:0000256" key="3">
    <source>
        <dbReference type="PROSITE-ProRule" id="PRU00023"/>
    </source>
</evidence>
<reference evidence="5" key="1">
    <citation type="submission" date="2022-07" db="EMBL/GenBank/DDBJ databases">
        <title>Arcobacter roscoffensis sp. nov., a marine bacterium isolated from coastal seawater collected from Roscoff, France.</title>
        <authorList>
            <person name="Pascual J."/>
            <person name="Lepeaux C."/>
            <person name="Methner A."/>
            <person name="Overmann J."/>
        </authorList>
    </citation>
    <scope>NUCLEOTIDE SEQUENCE</scope>
    <source>
        <strain evidence="5">ARW1-2F2</strain>
    </source>
</reference>
<feature type="repeat" description="ANK" evidence="3">
    <location>
        <begin position="332"/>
        <end position="366"/>
    </location>
</feature>
<dbReference type="EMBL" id="CP100595">
    <property type="protein sequence ID" value="UTJ06353.1"/>
    <property type="molecule type" value="Genomic_DNA"/>
</dbReference>
<keyword evidence="4" id="KW-0812">Transmembrane</keyword>
<evidence type="ECO:0000256" key="2">
    <source>
        <dbReference type="ARBA" id="ARBA00023043"/>
    </source>
</evidence>
<feature type="repeat" description="ANK" evidence="3">
    <location>
        <begin position="77"/>
        <end position="109"/>
    </location>
</feature>
<feature type="repeat" description="ANK" evidence="3">
    <location>
        <begin position="299"/>
        <end position="331"/>
    </location>
</feature>
<dbReference type="PANTHER" id="PTHR24198:SF165">
    <property type="entry name" value="ANKYRIN REPEAT-CONTAINING PROTEIN-RELATED"/>
    <property type="match status" value="1"/>
</dbReference>
<evidence type="ECO:0000313" key="6">
    <source>
        <dbReference type="Proteomes" id="UP001060012"/>
    </source>
</evidence>
<keyword evidence="2 3" id="KW-0040">ANK repeat</keyword>
<keyword evidence="4" id="KW-1133">Transmembrane helix</keyword>
<evidence type="ECO:0000313" key="5">
    <source>
        <dbReference type="EMBL" id="UTJ06353.1"/>
    </source>
</evidence>
<dbReference type="Gene3D" id="1.25.40.20">
    <property type="entry name" value="Ankyrin repeat-containing domain"/>
    <property type="match status" value="2"/>
</dbReference>
<gene>
    <name evidence="5" type="ORF">NJU99_14040</name>
</gene>
<dbReference type="InterPro" id="IPR002110">
    <property type="entry name" value="Ankyrin_rpt"/>
</dbReference>
<evidence type="ECO:0000256" key="1">
    <source>
        <dbReference type="ARBA" id="ARBA00022737"/>
    </source>
</evidence>
<dbReference type="RefSeq" id="WP_254576533.1">
    <property type="nucleotide sequence ID" value="NZ_CP100595.1"/>
</dbReference>
<dbReference type="Proteomes" id="UP001060012">
    <property type="component" value="Chromosome"/>
</dbReference>
<dbReference type="Pfam" id="PF12796">
    <property type="entry name" value="Ank_2"/>
    <property type="match status" value="4"/>
</dbReference>
<dbReference type="PANTHER" id="PTHR24198">
    <property type="entry name" value="ANKYRIN REPEAT AND PROTEIN KINASE DOMAIN-CONTAINING PROTEIN"/>
    <property type="match status" value="1"/>
</dbReference>
<protein>
    <submittedName>
        <fullName evidence="5">Ankyrin repeat domain-containing protein</fullName>
    </submittedName>
</protein>
<feature type="repeat" description="ANK" evidence="3">
    <location>
        <begin position="493"/>
        <end position="525"/>
    </location>
</feature>
<feature type="repeat" description="ANK" evidence="3">
    <location>
        <begin position="416"/>
        <end position="448"/>
    </location>
</feature>
<dbReference type="PROSITE" id="PS50088">
    <property type="entry name" value="ANK_REPEAT"/>
    <property type="match status" value="7"/>
</dbReference>
<dbReference type="Pfam" id="PF13857">
    <property type="entry name" value="Ank_5"/>
    <property type="match status" value="1"/>
</dbReference>
<dbReference type="SMART" id="SM00248">
    <property type="entry name" value="ANK"/>
    <property type="match status" value="12"/>
</dbReference>
<keyword evidence="4" id="KW-0472">Membrane</keyword>
<dbReference type="PROSITE" id="PS50297">
    <property type="entry name" value="ANK_REP_REGION"/>
    <property type="match status" value="4"/>
</dbReference>
<name>A0ABY5E6L1_9BACT</name>
<evidence type="ECO:0000256" key="4">
    <source>
        <dbReference type="SAM" id="Phobius"/>
    </source>
</evidence>
<feature type="repeat" description="ANK" evidence="3">
    <location>
        <begin position="209"/>
        <end position="243"/>
    </location>
</feature>
<feature type="repeat" description="ANK" evidence="3">
    <location>
        <begin position="526"/>
        <end position="558"/>
    </location>
</feature>
<keyword evidence="6" id="KW-1185">Reference proteome</keyword>
<sequence>MINKLFKGSDSDIFQKELLKNNVDKSKIQKIIDDGIDINQVDEKGRTILFSLIAKRKIDAIKILLENKIDLTIEDEYGRNALAEAVFRGDGMMIRFLLDNGCNVNDKNSSNRTILQDVALEGDYKTFRVLMNYNPEYNLKDNYNKTVLYDAVEGGNVNIVKEVINNIDDINLLDENEQTVLFPAVLKEDTEIAKTLILNGIDINKKDISGQTVLFNAILQGENSLDLIMLLVKKGVNLNTVDKSHRTILDEILYVLELQKLKPSELDGKYVTIKGDKNYLSLASLLIKNGLLVDRFDDEGNTTLWKAIQKQNYENIEFLLKSGANINTKDEKGQTIFFKEVIKGYPNFKMISYLVKHGVDVNIRDHEEKTAFDYLIEKIYKTENLIQNEESEPKGYLILFKKLLPLKPKLDEVRSDGRNVLFDVVKYNHFELIKTLLNYGMNPNIKDKEGNTPLSVMIDTGVKLKIKEARERFLERLVFFLKFRVNLEAQDKDGRTVYHKAVIADDLELIEKLLTKKVNLDIKDKQGRTALHHTQWTGNYKIARWLIAAGANMNEPDNAGFTLLNYAAIFGHAKLVIALVASGVLMYNRNPKSKKVAQFFKDKEKNLLKLLKSNISDDKMRHSLREVAENLIKEVNEVLEG</sequence>
<proteinExistence type="predicted"/>
<dbReference type="SUPFAM" id="SSF48403">
    <property type="entry name" value="Ankyrin repeat"/>
    <property type="match status" value="2"/>
</dbReference>